<dbReference type="Proteomes" id="UP001420932">
    <property type="component" value="Unassembled WGS sequence"/>
</dbReference>
<feature type="region of interest" description="Disordered" evidence="4">
    <location>
        <begin position="186"/>
        <end position="220"/>
    </location>
</feature>
<dbReference type="PANTHER" id="PTHR10804:SF11">
    <property type="entry name" value="PROLIFERATION-ASSOCIATED PROTEIN 2G4"/>
    <property type="match status" value="1"/>
</dbReference>
<feature type="signal peptide" evidence="5">
    <location>
        <begin position="1"/>
        <end position="20"/>
    </location>
</feature>
<sequence length="299" mass="32696">MKFVELRFLLVFVVAFASSADDVGAGACFGNDKSCVGIFADYADGELKDELFCIRFASVQNVTEAIQKVAAAYDCKIVEGVLSHQLKQFVIDRNKVVLSVSNPETRVDDAEFQENEVYAIDIVTSTGDGKFSLFGGDLVAHIKFTVLLMPNGSDRITSHGLQELQPTKTIEDPEIKSWLALGIKSKKKGGGKKKKGKKVDKAEESTEAEPMDATSNGAASQDCVAVERRALLSFKNGLKDPSNRLASWQGEDCCEWKYVHCNNISGHVEKLDLRNPLDYDTYEGAALGGKVNPSLMELK</sequence>
<dbReference type="InterPro" id="IPR036005">
    <property type="entry name" value="Creatinase/aminopeptidase-like"/>
</dbReference>
<dbReference type="EMBL" id="JBBNAF010000007">
    <property type="protein sequence ID" value="KAK9127394.1"/>
    <property type="molecule type" value="Genomic_DNA"/>
</dbReference>
<feature type="chain" id="PRO_5042920109" description="Leucine-rich repeat-containing N-terminal plant-type domain-containing protein" evidence="5">
    <location>
        <begin position="21"/>
        <end position="299"/>
    </location>
</feature>
<keyword evidence="5" id="KW-0732">Signal</keyword>
<keyword evidence="3" id="KW-0677">Repeat</keyword>
<dbReference type="InterPro" id="IPR047113">
    <property type="entry name" value="PA2G4/ARX1"/>
</dbReference>
<comment type="similarity">
    <text evidence="1">Belongs to the peptidase M24 family.</text>
</comment>
<keyword evidence="8" id="KW-1185">Reference proteome</keyword>
<proteinExistence type="inferred from homology"/>
<keyword evidence="2" id="KW-0433">Leucine-rich repeat</keyword>
<evidence type="ECO:0000313" key="7">
    <source>
        <dbReference type="EMBL" id="KAK9127394.1"/>
    </source>
</evidence>
<comment type="caution">
    <text evidence="7">The sequence shown here is derived from an EMBL/GenBank/DDBJ whole genome shotgun (WGS) entry which is preliminary data.</text>
</comment>
<reference evidence="7 8" key="1">
    <citation type="submission" date="2024-01" db="EMBL/GenBank/DDBJ databases">
        <title>Genome assemblies of Stephania.</title>
        <authorList>
            <person name="Yang L."/>
        </authorList>
    </citation>
    <scope>NUCLEOTIDE SEQUENCE [LARGE SCALE GENOMIC DNA]</scope>
    <source>
        <strain evidence="7">YNDBR</strain>
        <tissue evidence="7">Leaf</tissue>
    </source>
</reference>
<dbReference type="Gene3D" id="3.80.10.10">
    <property type="entry name" value="Ribonuclease Inhibitor"/>
    <property type="match status" value="1"/>
</dbReference>
<evidence type="ECO:0000256" key="1">
    <source>
        <dbReference type="ARBA" id="ARBA00007319"/>
    </source>
</evidence>
<accession>A0AAP0J4K4</accession>
<dbReference type="AlphaFoldDB" id="A0AAP0J4K4"/>
<dbReference type="PANTHER" id="PTHR10804">
    <property type="entry name" value="PROTEASE FAMILY M24 METHIONYL AMINOPEPTIDASE, AMINOPEPTIDASE P"/>
    <property type="match status" value="1"/>
</dbReference>
<protein>
    <recommendedName>
        <fullName evidence="6">Leucine-rich repeat-containing N-terminal plant-type domain-containing protein</fullName>
    </recommendedName>
</protein>
<dbReference type="InterPro" id="IPR013210">
    <property type="entry name" value="LRR_N_plant-typ"/>
</dbReference>
<evidence type="ECO:0000259" key="6">
    <source>
        <dbReference type="Pfam" id="PF08263"/>
    </source>
</evidence>
<feature type="domain" description="Leucine-rich repeat-containing N-terminal plant-type" evidence="6">
    <location>
        <begin position="227"/>
        <end position="262"/>
    </location>
</feature>
<dbReference type="Gene3D" id="3.90.230.10">
    <property type="entry name" value="Creatinase/methionine aminopeptidase superfamily"/>
    <property type="match status" value="1"/>
</dbReference>
<evidence type="ECO:0000256" key="3">
    <source>
        <dbReference type="ARBA" id="ARBA00022737"/>
    </source>
</evidence>
<organism evidence="7 8">
    <name type="scientific">Stephania yunnanensis</name>
    <dbReference type="NCBI Taxonomy" id="152371"/>
    <lineage>
        <taxon>Eukaryota</taxon>
        <taxon>Viridiplantae</taxon>
        <taxon>Streptophyta</taxon>
        <taxon>Embryophyta</taxon>
        <taxon>Tracheophyta</taxon>
        <taxon>Spermatophyta</taxon>
        <taxon>Magnoliopsida</taxon>
        <taxon>Ranunculales</taxon>
        <taxon>Menispermaceae</taxon>
        <taxon>Menispermoideae</taxon>
        <taxon>Cissampelideae</taxon>
        <taxon>Stephania</taxon>
    </lineage>
</organism>
<dbReference type="InterPro" id="IPR032675">
    <property type="entry name" value="LRR_dom_sf"/>
</dbReference>
<gene>
    <name evidence="7" type="ORF">Syun_016191</name>
</gene>
<evidence type="ECO:0000313" key="8">
    <source>
        <dbReference type="Proteomes" id="UP001420932"/>
    </source>
</evidence>
<dbReference type="SUPFAM" id="SSF55920">
    <property type="entry name" value="Creatinase/aminopeptidase"/>
    <property type="match status" value="1"/>
</dbReference>
<evidence type="ECO:0000256" key="5">
    <source>
        <dbReference type="SAM" id="SignalP"/>
    </source>
</evidence>
<evidence type="ECO:0000256" key="4">
    <source>
        <dbReference type="SAM" id="MobiDB-lite"/>
    </source>
</evidence>
<dbReference type="Pfam" id="PF08263">
    <property type="entry name" value="LRRNT_2"/>
    <property type="match status" value="1"/>
</dbReference>
<evidence type="ECO:0000256" key="2">
    <source>
        <dbReference type="ARBA" id="ARBA00022614"/>
    </source>
</evidence>
<name>A0AAP0J4K4_9MAGN</name>
<feature type="compositionally biased region" description="Basic residues" evidence="4">
    <location>
        <begin position="186"/>
        <end position="198"/>
    </location>
</feature>